<accession>A0ABS3VKI1</accession>
<feature type="domain" description="PPM-type phosphatase" evidence="3">
    <location>
        <begin position="166"/>
        <end position="381"/>
    </location>
</feature>
<dbReference type="InterPro" id="IPR001932">
    <property type="entry name" value="PPM-type_phosphatase-like_dom"/>
</dbReference>
<dbReference type="InterPro" id="IPR036457">
    <property type="entry name" value="PPM-type-like_dom_sf"/>
</dbReference>
<reference evidence="4 5" key="1">
    <citation type="submission" date="2019-12" db="EMBL/GenBank/DDBJ databases">
        <title>Whole genome sequencing of endophytic Actinobacterium Micromonospora sp. MPMI6T.</title>
        <authorList>
            <person name="Evv R."/>
            <person name="Podile A.R."/>
        </authorList>
    </citation>
    <scope>NUCLEOTIDE SEQUENCE [LARGE SCALE GENOMIC DNA]</scope>
    <source>
        <strain evidence="4 5">MPMI6</strain>
    </source>
</reference>
<dbReference type="InterPro" id="IPR052016">
    <property type="entry name" value="Bact_Sigma-Reg"/>
</dbReference>
<evidence type="ECO:0000313" key="5">
    <source>
        <dbReference type="Proteomes" id="UP000823521"/>
    </source>
</evidence>
<comment type="caution">
    <text evidence="4">The sequence shown here is derived from an EMBL/GenBank/DDBJ whole genome shotgun (WGS) entry which is preliminary data.</text>
</comment>
<dbReference type="SMART" id="SM00331">
    <property type="entry name" value="PP2C_SIG"/>
    <property type="match status" value="1"/>
</dbReference>
<dbReference type="SUPFAM" id="SSF81606">
    <property type="entry name" value="PP2C-like"/>
    <property type="match status" value="1"/>
</dbReference>
<gene>
    <name evidence="4" type="ORF">GSF22_03295</name>
</gene>
<keyword evidence="1" id="KW-0378">Hydrolase</keyword>
<sequence length="413" mass="44398">MSDAAGVLARALREAPPDMLVEAADRTVRVLLDARGAEVLLADYRSTGLWPVRQPAGPDDDTPVDAAHRCYGAQREVLAHGDDDSCLLYLPLTAWGERLGVLVVDFATAPSPEVVRRAQELAGDLATALRAADRDTDRYRRTRRRERLSMAAEMQWDLLPGRSAAHEAYRLAGQLEPAYTVGGDHFDWAINGDDLCVTVLNGDGTGLGASLLTSVAVNAMRNARRSGGGLVEQAELASDTIYSQYRGRRHVATLLLELDVRTGRLGAVDAGSPRAVLVRGTSVRPLRLEQQLPLGMFAETRYEVQELLLQPGDRLFVVSDGVYSAEPGGREPYGRRAMARAMRAACLQPATEAVGTVIRELHAYHDRVDLRDDAVVVCLDWFGGGGRGGSPETSRSTGDGGRSTGGAGGGRTN</sequence>
<protein>
    <submittedName>
        <fullName evidence="4">SpoIIE family protein phosphatase</fullName>
    </submittedName>
</protein>
<evidence type="ECO:0000256" key="2">
    <source>
        <dbReference type="SAM" id="MobiDB-lite"/>
    </source>
</evidence>
<dbReference type="InterPro" id="IPR029016">
    <property type="entry name" value="GAF-like_dom_sf"/>
</dbReference>
<feature type="region of interest" description="Disordered" evidence="2">
    <location>
        <begin position="387"/>
        <end position="413"/>
    </location>
</feature>
<proteinExistence type="predicted"/>
<dbReference type="Gene3D" id="3.60.40.10">
    <property type="entry name" value="PPM-type phosphatase domain"/>
    <property type="match status" value="1"/>
</dbReference>
<dbReference type="Pfam" id="PF07228">
    <property type="entry name" value="SpoIIE"/>
    <property type="match status" value="1"/>
</dbReference>
<dbReference type="Gene3D" id="3.30.450.40">
    <property type="match status" value="1"/>
</dbReference>
<feature type="compositionally biased region" description="Gly residues" evidence="2">
    <location>
        <begin position="398"/>
        <end position="413"/>
    </location>
</feature>
<keyword evidence="5" id="KW-1185">Reference proteome</keyword>
<dbReference type="Proteomes" id="UP000823521">
    <property type="component" value="Unassembled WGS sequence"/>
</dbReference>
<dbReference type="PANTHER" id="PTHR43156">
    <property type="entry name" value="STAGE II SPORULATION PROTEIN E-RELATED"/>
    <property type="match status" value="1"/>
</dbReference>
<evidence type="ECO:0000313" key="4">
    <source>
        <dbReference type="EMBL" id="MBO4205037.1"/>
    </source>
</evidence>
<dbReference type="PANTHER" id="PTHR43156:SF2">
    <property type="entry name" value="STAGE II SPORULATION PROTEIN E"/>
    <property type="match status" value="1"/>
</dbReference>
<evidence type="ECO:0000256" key="1">
    <source>
        <dbReference type="ARBA" id="ARBA00022801"/>
    </source>
</evidence>
<evidence type="ECO:0000259" key="3">
    <source>
        <dbReference type="SMART" id="SM00331"/>
    </source>
</evidence>
<dbReference type="EMBL" id="WVUH01000012">
    <property type="protein sequence ID" value="MBO4205037.1"/>
    <property type="molecule type" value="Genomic_DNA"/>
</dbReference>
<name>A0ABS3VKI1_MICEH</name>
<organism evidence="4 5">
    <name type="scientific">Micromonospora echinofusca</name>
    <dbReference type="NCBI Taxonomy" id="47858"/>
    <lineage>
        <taxon>Bacteria</taxon>
        <taxon>Bacillati</taxon>
        <taxon>Actinomycetota</taxon>
        <taxon>Actinomycetes</taxon>
        <taxon>Micromonosporales</taxon>
        <taxon>Micromonosporaceae</taxon>
        <taxon>Micromonospora</taxon>
    </lineage>
</organism>
<dbReference type="RefSeq" id="WP_208811221.1">
    <property type="nucleotide sequence ID" value="NZ_WVUH01000012.1"/>
</dbReference>